<accession>A0A6A3GXP7</accession>
<organism evidence="2 3">
    <name type="scientific">Phytophthora rubi</name>
    <dbReference type="NCBI Taxonomy" id="129364"/>
    <lineage>
        <taxon>Eukaryota</taxon>
        <taxon>Sar</taxon>
        <taxon>Stramenopiles</taxon>
        <taxon>Oomycota</taxon>
        <taxon>Peronosporomycetes</taxon>
        <taxon>Peronosporales</taxon>
        <taxon>Peronosporaceae</taxon>
        <taxon>Phytophthora</taxon>
    </lineage>
</organism>
<keyword evidence="1" id="KW-0732">Signal</keyword>
<comment type="caution">
    <text evidence="2">The sequence shown here is derived from an EMBL/GenBank/DDBJ whole genome shotgun (WGS) entry which is preliminary data.</text>
</comment>
<dbReference type="OrthoDB" id="10578962at2759"/>
<name>A0A6A3GXP7_9STRA</name>
<evidence type="ECO:0000313" key="3">
    <source>
        <dbReference type="Proteomes" id="UP000435112"/>
    </source>
</evidence>
<reference evidence="2 3" key="1">
    <citation type="submission" date="2018-09" db="EMBL/GenBank/DDBJ databases">
        <title>Genomic investigation of the strawberry pathogen Phytophthora fragariae indicates pathogenicity is determined by transcriptional variation in three key races.</title>
        <authorList>
            <person name="Adams T.M."/>
            <person name="Armitage A.D."/>
            <person name="Sobczyk M.K."/>
            <person name="Bates H.J."/>
            <person name="Dunwell J.M."/>
            <person name="Nellist C.F."/>
            <person name="Harrison R.J."/>
        </authorList>
    </citation>
    <scope>NUCLEOTIDE SEQUENCE [LARGE SCALE GENOMIC DNA]</scope>
    <source>
        <strain evidence="2 3">SCRP324</strain>
    </source>
</reference>
<sequence length="395" mass="39725">MGWFATLLALLVLALEGALAAELVPIHLPGDVWNDGLLLYRVVAQDALTDTDIGTISDNATTTVELSIDLMGAAGTTVFCTSSNSYTLQVTVSQCLSSSEYQKLWTLDLSSISNAKLHDVSFSYVACSSAVGPTTPTVPVSGPPRLEVMLGRTTPSVGGAVAVRVCPSLDCAVLPTDIVPATLPKAALVVPVSIVNMVDCTGVLTNALSFSEGSSGRCKCNCPGTSSASGSSNVCSCTGGKALLNGDYQSCPADSSVVAGFCKCSGAKGFIGNVCSTCPSGSSVINGICTCSGGRAMVNGVCTCPSTSRYIDNECVCSGGQMLVNNACTCPSTSTLTGTGESAVCQCSGSLGFINDVCSTCPSGSSVVAGVCTCSGGRSMVNGACTCPSTSTFVN</sequence>
<proteinExistence type="predicted"/>
<feature type="chain" id="PRO_5025572401" description="EGF-like domain-containing protein" evidence="1">
    <location>
        <begin position="21"/>
        <end position="395"/>
    </location>
</feature>
<gene>
    <name evidence="2" type="ORF">PR002_g29839</name>
</gene>
<dbReference type="EMBL" id="QXFU01006232">
    <property type="protein sequence ID" value="KAE8961632.1"/>
    <property type="molecule type" value="Genomic_DNA"/>
</dbReference>
<dbReference type="Proteomes" id="UP000435112">
    <property type="component" value="Unassembled WGS sequence"/>
</dbReference>
<feature type="signal peptide" evidence="1">
    <location>
        <begin position="1"/>
        <end position="20"/>
    </location>
</feature>
<evidence type="ECO:0000256" key="1">
    <source>
        <dbReference type="SAM" id="SignalP"/>
    </source>
</evidence>
<dbReference type="AlphaFoldDB" id="A0A6A3GXP7"/>
<feature type="non-terminal residue" evidence="2">
    <location>
        <position position="395"/>
    </location>
</feature>
<evidence type="ECO:0000313" key="2">
    <source>
        <dbReference type="EMBL" id="KAE8961632.1"/>
    </source>
</evidence>
<evidence type="ECO:0008006" key="4">
    <source>
        <dbReference type="Google" id="ProtNLM"/>
    </source>
</evidence>
<protein>
    <recommendedName>
        <fullName evidence="4">EGF-like domain-containing protein</fullName>
    </recommendedName>
</protein>